<reference evidence="1" key="1">
    <citation type="submission" date="2018-02" db="EMBL/GenBank/DDBJ databases">
        <title>Rhizophora mucronata_Transcriptome.</title>
        <authorList>
            <person name="Meera S.P."/>
            <person name="Sreeshan A."/>
            <person name="Augustine A."/>
        </authorList>
    </citation>
    <scope>NUCLEOTIDE SEQUENCE</scope>
    <source>
        <tissue evidence="1">Leaf</tissue>
    </source>
</reference>
<name>A0A2P2P2P4_RHIMU</name>
<sequence length="48" mass="5423">MEEPSARHSCNKCADSSMKAHGPLSKIMKYNFRALEPSALDCQNCKFF</sequence>
<dbReference type="AlphaFoldDB" id="A0A2P2P2P4"/>
<organism evidence="1">
    <name type="scientific">Rhizophora mucronata</name>
    <name type="common">Asiatic mangrove</name>
    <dbReference type="NCBI Taxonomy" id="61149"/>
    <lineage>
        <taxon>Eukaryota</taxon>
        <taxon>Viridiplantae</taxon>
        <taxon>Streptophyta</taxon>
        <taxon>Embryophyta</taxon>
        <taxon>Tracheophyta</taxon>
        <taxon>Spermatophyta</taxon>
        <taxon>Magnoliopsida</taxon>
        <taxon>eudicotyledons</taxon>
        <taxon>Gunneridae</taxon>
        <taxon>Pentapetalae</taxon>
        <taxon>rosids</taxon>
        <taxon>fabids</taxon>
        <taxon>Malpighiales</taxon>
        <taxon>Rhizophoraceae</taxon>
        <taxon>Rhizophora</taxon>
    </lineage>
</organism>
<evidence type="ECO:0000313" key="1">
    <source>
        <dbReference type="EMBL" id="MBX48997.1"/>
    </source>
</evidence>
<protein>
    <submittedName>
        <fullName evidence="1">Uncharacterized protein</fullName>
    </submittedName>
</protein>
<accession>A0A2P2P2P4</accession>
<proteinExistence type="predicted"/>
<dbReference type="EMBL" id="GGEC01068513">
    <property type="protein sequence ID" value="MBX48997.1"/>
    <property type="molecule type" value="Transcribed_RNA"/>
</dbReference>